<comment type="caution">
    <text evidence="2">The sequence shown here is derived from an EMBL/GenBank/DDBJ whole genome shotgun (WGS) entry which is preliminary data.</text>
</comment>
<sequence>MGVENLNISRVVRLVIIFLVVDLLIYSGVVLHPSYSKFIGDEIPLAKKEDTATQQPLSPTHSTISLLLGESASPNTAFGDQHEAKGALDGGNQLSSRLLKVKGFGYIPGHCYTMERRRRTSSSDYRSKGKLEDYTLKGVIRLYY</sequence>
<dbReference type="EMBL" id="CAJVRL010000136">
    <property type="protein sequence ID" value="CAG8962475.1"/>
    <property type="molecule type" value="Genomic_DNA"/>
</dbReference>
<keyword evidence="1" id="KW-0812">Transmembrane</keyword>
<keyword evidence="1" id="KW-1133">Transmembrane helix</keyword>
<keyword evidence="1" id="KW-0472">Membrane</keyword>
<dbReference type="AlphaFoldDB" id="A0A9N9LE22"/>
<accession>A0A9N9LE22</accession>
<reference evidence="2" key="1">
    <citation type="submission" date="2021-07" db="EMBL/GenBank/DDBJ databases">
        <authorList>
            <person name="Durling M."/>
        </authorList>
    </citation>
    <scope>NUCLEOTIDE SEQUENCE</scope>
</reference>
<organism evidence="2 3">
    <name type="scientific">Hymenoscyphus fraxineus</name>
    <dbReference type="NCBI Taxonomy" id="746836"/>
    <lineage>
        <taxon>Eukaryota</taxon>
        <taxon>Fungi</taxon>
        <taxon>Dikarya</taxon>
        <taxon>Ascomycota</taxon>
        <taxon>Pezizomycotina</taxon>
        <taxon>Leotiomycetes</taxon>
        <taxon>Helotiales</taxon>
        <taxon>Helotiaceae</taxon>
        <taxon>Hymenoscyphus</taxon>
    </lineage>
</organism>
<evidence type="ECO:0000313" key="3">
    <source>
        <dbReference type="Proteomes" id="UP000696280"/>
    </source>
</evidence>
<name>A0A9N9LE22_9HELO</name>
<evidence type="ECO:0000313" key="2">
    <source>
        <dbReference type="EMBL" id="CAG8962475.1"/>
    </source>
</evidence>
<keyword evidence="3" id="KW-1185">Reference proteome</keyword>
<gene>
    <name evidence="2" type="ORF">HYFRA_00014206</name>
</gene>
<protein>
    <submittedName>
        <fullName evidence="2">Uncharacterized protein</fullName>
    </submittedName>
</protein>
<dbReference type="Proteomes" id="UP000696280">
    <property type="component" value="Unassembled WGS sequence"/>
</dbReference>
<proteinExistence type="predicted"/>
<feature type="transmembrane region" description="Helical" evidence="1">
    <location>
        <begin position="12"/>
        <end position="31"/>
    </location>
</feature>
<evidence type="ECO:0000256" key="1">
    <source>
        <dbReference type="SAM" id="Phobius"/>
    </source>
</evidence>
<dbReference type="OrthoDB" id="202415at2759"/>